<dbReference type="Gene3D" id="1.20.5.690">
    <property type="entry name" value="Importin-alpha, importin-beta-binding domain"/>
    <property type="match status" value="1"/>
</dbReference>
<dbReference type="SUPFAM" id="SSF48371">
    <property type="entry name" value="ARM repeat"/>
    <property type="match status" value="1"/>
</dbReference>
<gene>
    <name evidence="3" type="ORF">MHBO_001869</name>
</gene>
<dbReference type="InterPro" id="IPR036975">
    <property type="entry name" value="Importin-a_IBB_sf"/>
</dbReference>
<dbReference type="EMBL" id="JBDODL010000535">
    <property type="protein sequence ID" value="MES1920163.1"/>
    <property type="molecule type" value="Genomic_DNA"/>
</dbReference>
<dbReference type="Pfam" id="PF01749">
    <property type="entry name" value="IBB"/>
    <property type="match status" value="1"/>
</dbReference>
<accession>A0ABV2AKF2</accession>
<evidence type="ECO:0000259" key="2">
    <source>
        <dbReference type="PROSITE" id="PS51214"/>
    </source>
</evidence>
<feature type="domain" description="IBB" evidence="2">
    <location>
        <begin position="1"/>
        <end position="55"/>
    </location>
</feature>
<evidence type="ECO:0000313" key="4">
    <source>
        <dbReference type="Proteomes" id="UP001439008"/>
    </source>
</evidence>
<evidence type="ECO:0000313" key="3">
    <source>
        <dbReference type="EMBL" id="MES1920163.1"/>
    </source>
</evidence>
<protein>
    <recommendedName>
        <fullName evidence="2">IBB domain-containing protein</fullName>
    </recommendedName>
</protein>
<keyword evidence="1" id="KW-0813">Transport</keyword>
<dbReference type="InterPro" id="IPR002652">
    <property type="entry name" value="Importin-a_IBB"/>
</dbReference>
<comment type="caution">
    <text evidence="3">The sequence shown here is derived from an EMBL/GenBank/DDBJ whole genome shotgun (WGS) entry which is preliminary data.</text>
</comment>
<organism evidence="3 4">
    <name type="scientific">Bonamia ostreae</name>
    <dbReference type="NCBI Taxonomy" id="126728"/>
    <lineage>
        <taxon>Eukaryota</taxon>
        <taxon>Sar</taxon>
        <taxon>Rhizaria</taxon>
        <taxon>Endomyxa</taxon>
        <taxon>Ascetosporea</taxon>
        <taxon>Haplosporida</taxon>
        <taxon>Bonamia</taxon>
    </lineage>
</organism>
<reference evidence="3 4" key="1">
    <citation type="journal article" date="2024" name="BMC Biol.">
        <title>Comparative genomics of Ascetosporea gives new insight into the evolutionary basis for animal parasitism in Rhizaria.</title>
        <authorList>
            <person name="Hiltunen Thoren M."/>
            <person name="Onut-Brannstrom I."/>
            <person name="Alfjorden A."/>
            <person name="Peckova H."/>
            <person name="Swords F."/>
            <person name="Hooper C."/>
            <person name="Holzer A.S."/>
            <person name="Bass D."/>
            <person name="Burki F."/>
        </authorList>
    </citation>
    <scope>NUCLEOTIDE SEQUENCE [LARGE SCALE GENOMIC DNA]</scope>
    <source>
        <strain evidence="3">20-A016</strain>
    </source>
</reference>
<evidence type="ECO:0000256" key="1">
    <source>
        <dbReference type="PROSITE-ProRule" id="PRU00561"/>
    </source>
</evidence>
<dbReference type="PROSITE" id="PS51214">
    <property type="entry name" value="IBB"/>
    <property type="match status" value="1"/>
</dbReference>
<proteinExistence type="predicted"/>
<dbReference type="Proteomes" id="UP001439008">
    <property type="component" value="Unassembled WGS sequence"/>
</dbReference>
<sequence length="98" mass="11631">MLFDNSGEKITDYKKGLNAEESRRRRQDGLLELRHTQRRELMTKRRQLGAAARLDEQSVSVDDINRFKKGIMDNNPKTQYECTLCLRKIISKRFCHFL</sequence>
<keyword evidence="4" id="KW-1185">Reference proteome</keyword>
<name>A0ABV2AKF2_9EUKA</name>
<dbReference type="InterPro" id="IPR016024">
    <property type="entry name" value="ARM-type_fold"/>
</dbReference>